<dbReference type="PROSITE" id="PS50883">
    <property type="entry name" value="EAL"/>
    <property type="match status" value="1"/>
</dbReference>
<gene>
    <name evidence="4" type="ORF">MACH26_04630</name>
</gene>
<reference evidence="4" key="1">
    <citation type="submission" date="2023-01" db="EMBL/GenBank/DDBJ databases">
        <title>Complete genome sequence of Planctobacterium marinum strain Dej080120_11.</title>
        <authorList>
            <person name="Ueki S."/>
            <person name="Maruyama F."/>
        </authorList>
    </citation>
    <scope>NUCLEOTIDE SEQUENCE</scope>
    <source>
        <strain evidence="4">Dej080120_11</strain>
    </source>
</reference>
<dbReference type="KEGG" id="pmaw:MACH26_04630"/>
<feature type="domain" description="EAL" evidence="3">
    <location>
        <begin position="135"/>
        <end position="388"/>
    </location>
</feature>
<sequence length="388" mass="43511">MKLDVYILDDDVQFTGMLQRIAESFDYKVRAFNRAQAFLVHSPQSGVLILDLKMPDCDGIEVIRTLAERKSKLQLILMSGYDDGVLNSAKTLAAALGLEVLASFTKPIDVHKLKRVLDDSSAQVKSNHNHPGNEILITQETLKTALCEGQLYLEYQPQMSLKKQQIVSFEALVRWQHPEYGTVYPDVFIPVAEESGLISDLTKNVISMAFQQLAQWQEQKQYWHVAINISAKDLLSMDLPGYLAECEAQYQVPAQKVMLELTETAATGSLAESLEILNRLRLRGYRLSVDDFGTGYSSLSKLHDAPFNELKIDRRFVSSLLHDEKAMAIVKTCAALAKMLGLQVVAEGAEDLATVKALEEMHCDLVQGYYIGKPMNIEQIKECYRDAS</sequence>
<keyword evidence="5" id="KW-1185">Reference proteome</keyword>
<evidence type="ECO:0000256" key="1">
    <source>
        <dbReference type="PROSITE-ProRule" id="PRU00169"/>
    </source>
</evidence>
<dbReference type="Proteomes" id="UP001333710">
    <property type="component" value="Chromosome"/>
</dbReference>
<evidence type="ECO:0000259" key="3">
    <source>
        <dbReference type="PROSITE" id="PS50883"/>
    </source>
</evidence>
<dbReference type="InterPro" id="IPR035919">
    <property type="entry name" value="EAL_sf"/>
</dbReference>
<dbReference type="InterPro" id="IPR001789">
    <property type="entry name" value="Sig_transdc_resp-reg_receiver"/>
</dbReference>
<dbReference type="GO" id="GO:0000160">
    <property type="term" value="P:phosphorelay signal transduction system"/>
    <property type="evidence" value="ECO:0007669"/>
    <property type="project" value="InterPro"/>
</dbReference>
<evidence type="ECO:0000313" key="4">
    <source>
        <dbReference type="EMBL" id="BDX04942.1"/>
    </source>
</evidence>
<dbReference type="EMBL" id="AP027272">
    <property type="protein sequence ID" value="BDX04942.1"/>
    <property type="molecule type" value="Genomic_DNA"/>
</dbReference>
<dbReference type="PANTHER" id="PTHR33121">
    <property type="entry name" value="CYCLIC DI-GMP PHOSPHODIESTERASE PDEF"/>
    <property type="match status" value="1"/>
</dbReference>
<dbReference type="SMART" id="SM00448">
    <property type="entry name" value="REC"/>
    <property type="match status" value="1"/>
</dbReference>
<organism evidence="4 5">
    <name type="scientific">Planctobacterium marinum</name>
    <dbReference type="NCBI Taxonomy" id="1631968"/>
    <lineage>
        <taxon>Bacteria</taxon>
        <taxon>Pseudomonadati</taxon>
        <taxon>Pseudomonadota</taxon>
        <taxon>Gammaproteobacteria</taxon>
        <taxon>Alteromonadales</taxon>
        <taxon>Alteromonadaceae</taxon>
        <taxon>Planctobacterium</taxon>
    </lineage>
</organism>
<dbReference type="Pfam" id="PF00563">
    <property type="entry name" value="EAL"/>
    <property type="match status" value="1"/>
</dbReference>
<feature type="modified residue" description="4-aspartylphosphate" evidence="1">
    <location>
        <position position="51"/>
    </location>
</feature>
<dbReference type="Gene3D" id="3.40.50.2300">
    <property type="match status" value="1"/>
</dbReference>
<dbReference type="SUPFAM" id="SSF52172">
    <property type="entry name" value="CheY-like"/>
    <property type="match status" value="1"/>
</dbReference>
<dbReference type="RefSeq" id="WP_338290832.1">
    <property type="nucleotide sequence ID" value="NZ_AP027272.1"/>
</dbReference>
<dbReference type="InterPro" id="IPR011006">
    <property type="entry name" value="CheY-like_superfamily"/>
</dbReference>
<name>A0AA48HJX5_9ALTE</name>
<dbReference type="SUPFAM" id="SSF141868">
    <property type="entry name" value="EAL domain-like"/>
    <property type="match status" value="1"/>
</dbReference>
<dbReference type="Gene3D" id="3.20.20.450">
    <property type="entry name" value="EAL domain"/>
    <property type="match status" value="1"/>
</dbReference>
<dbReference type="InterPro" id="IPR001633">
    <property type="entry name" value="EAL_dom"/>
</dbReference>
<evidence type="ECO:0000259" key="2">
    <source>
        <dbReference type="PROSITE" id="PS50110"/>
    </source>
</evidence>
<dbReference type="AlphaFoldDB" id="A0AA48HJX5"/>
<feature type="domain" description="Response regulatory" evidence="2">
    <location>
        <begin position="4"/>
        <end position="121"/>
    </location>
</feature>
<dbReference type="PANTHER" id="PTHR33121:SF79">
    <property type="entry name" value="CYCLIC DI-GMP PHOSPHODIESTERASE PDED-RELATED"/>
    <property type="match status" value="1"/>
</dbReference>
<dbReference type="Pfam" id="PF00072">
    <property type="entry name" value="Response_reg"/>
    <property type="match status" value="1"/>
</dbReference>
<dbReference type="CDD" id="cd01948">
    <property type="entry name" value="EAL"/>
    <property type="match status" value="1"/>
</dbReference>
<dbReference type="GO" id="GO:0071111">
    <property type="term" value="F:cyclic-guanylate-specific phosphodiesterase activity"/>
    <property type="evidence" value="ECO:0007669"/>
    <property type="project" value="InterPro"/>
</dbReference>
<accession>A0AA48HJX5</accession>
<dbReference type="InterPro" id="IPR050706">
    <property type="entry name" value="Cyclic-di-GMP_PDE-like"/>
</dbReference>
<evidence type="ECO:0000313" key="5">
    <source>
        <dbReference type="Proteomes" id="UP001333710"/>
    </source>
</evidence>
<keyword evidence="1" id="KW-0597">Phosphoprotein</keyword>
<protein>
    <submittedName>
        <fullName evidence="4">Signal transduction protein</fullName>
    </submittedName>
</protein>
<proteinExistence type="predicted"/>
<dbReference type="SMART" id="SM00052">
    <property type="entry name" value="EAL"/>
    <property type="match status" value="1"/>
</dbReference>
<dbReference type="PROSITE" id="PS50110">
    <property type="entry name" value="RESPONSE_REGULATORY"/>
    <property type="match status" value="1"/>
</dbReference>